<evidence type="ECO:0000313" key="5">
    <source>
        <dbReference type="Proteomes" id="UP001175000"/>
    </source>
</evidence>
<evidence type="ECO:0000256" key="3">
    <source>
        <dbReference type="SAM" id="SignalP"/>
    </source>
</evidence>
<accession>A0AA39X2N2</accession>
<feature type="signal peptide" evidence="3">
    <location>
        <begin position="1"/>
        <end position="20"/>
    </location>
</feature>
<evidence type="ECO:0000313" key="4">
    <source>
        <dbReference type="EMBL" id="KAK0626174.1"/>
    </source>
</evidence>
<feature type="chain" id="PRO_5041459715" evidence="3">
    <location>
        <begin position="21"/>
        <end position="386"/>
    </location>
</feature>
<feature type="region of interest" description="Disordered" evidence="1">
    <location>
        <begin position="254"/>
        <end position="386"/>
    </location>
</feature>
<dbReference type="Proteomes" id="UP001175000">
    <property type="component" value="Unassembled WGS sequence"/>
</dbReference>
<keyword evidence="2" id="KW-1133">Transmembrane helix</keyword>
<proteinExistence type="predicted"/>
<dbReference type="EMBL" id="JAULSU010000002">
    <property type="protein sequence ID" value="KAK0626174.1"/>
    <property type="molecule type" value="Genomic_DNA"/>
</dbReference>
<keyword evidence="5" id="KW-1185">Reference proteome</keyword>
<keyword evidence="2" id="KW-0472">Membrane</keyword>
<feature type="compositionally biased region" description="Low complexity" evidence="1">
    <location>
        <begin position="322"/>
        <end position="352"/>
    </location>
</feature>
<reference evidence="4" key="1">
    <citation type="submission" date="2023-06" db="EMBL/GenBank/DDBJ databases">
        <title>Genome-scale phylogeny and comparative genomics of the fungal order Sordariales.</title>
        <authorList>
            <consortium name="Lawrence Berkeley National Laboratory"/>
            <person name="Hensen N."/>
            <person name="Bonometti L."/>
            <person name="Westerberg I."/>
            <person name="Brannstrom I.O."/>
            <person name="Guillou S."/>
            <person name="Cros-Aarteil S."/>
            <person name="Calhoun S."/>
            <person name="Haridas S."/>
            <person name="Kuo A."/>
            <person name="Mondo S."/>
            <person name="Pangilinan J."/>
            <person name="Riley R."/>
            <person name="Labutti K."/>
            <person name="Andreopoulos B."/>
            <person name="Lipzen A."/>
            <person name="Chen C."/>
            <person name="Yanf M."/>
            <person name="Daum C."/>
            <person name="Ng V."/>
            <person name="Clum A."/>
            <person name="Steindorff A."/>
            <person name="Ohm R."/>
            <person name="Martin F."/>
            <person name="Silar P."/>
            <person name="Natvig D."/>
            <person name="Lalanne C."/>
            <person name="Gautier V."/>
            <person name="Ament-Velasquez S.L."/>
            <person name="Kruys A."/>
            <person name="Hutchinson M.I."/>
            <person name="Powell A.J."/>
            <person name="Barry K."/>
            <person name="Miller A.N."/>
            <person name="Grigoriev I.V."/>
            <person name="Debuchy R."/>
            <person name="Gladieux P."/>
            <person name="Thoren M.H."/>
            <person name="Johannesson H."/>
        </authorList>
    </citation>
    <scope>NUCLEOTIDE SEQUENCE</scope>
    <source>
        <strain evidence="4">CBS 606.72</strain>
    </source>
</reference>
<name>A0AA39X2N2_9PEZI</name>
<protein>
    <submittedName>
        <fullName evidence="4">Uncharacterized protein</fullName>
    </submittedName>
</protein>
<sequence>MARSFFRGVALSAAVARALAHREPRATDTIAIPLDAQSPAPTTPPALHQFLKRQNGNGQTVLVAPDNTCGYVSGQSDAAYTCVDRAALCVFITASGSGAAGCCGAADCGFRVACLDYDQISSSRLCDAECSTDTFTEKCTDPAARFCGTVVFPNKATDYFCNSLRVSTAMSADTTYPGQTGRTLVQTVLTDEISTTVRPLATVTATATITPQPSSSSSTPVGAIVGGVVGGIAVIALVILGIFFLRRRNNKSKFEPVPLHPPASETTQHNFPPGPGSDAATTGGKPGHASVMSAYSAAPPYGTPTPPPGSGYTGFTPPPGQSYPSSAYSQAPSPGFPPQQQQQQGYGYGQQQHGMPVVYEAGGQPVQGPAVAEMEAPRQRPLHELQ</sequence>
<gene>
    <name evidence="4" type="ORF">B0T14DRAFT_492553</name>
</gene>
<keyword evidence="3" id="KW-0732">Signal</keyword>
<comment type="caution">
    <text evidence="4">The sequence shown here is derived from an EMBL/GenBank/DDBJ whole genome shotgun (WGS) entry which is preliminary data.</text>
</comment>
<feature type="compositionally biased region" description="Basic and acidic residues" evidence="1">
    <location>
        <begin position="375"/>
        <end position="386"/>
    </location>
</feature>
<keyword evidence="2" id="KW-0812">Transmembrane</keyword>
<evidence type="ECO:0000256" key="1">
    <source>
        <dbReference type="SAM" id="MobiDB-lite"/>
    </source>
</evidence>
<evidence type="ECO:0000256" key="2">
    <source>
        <dbReference type="SAM" id="Phobius"/>
    </source>
</evidence>
<organism evidence="4 5">
    <name type="scientific">Immersiella caudata</name>
    <dbReference type="NCBI Taxonomy" id="314043"/>
    <lineage>
        <taxon>Eukaryota</taxon>
        <taxon>Fungi</taxon>
        <taxon>Dikarya</taxon>
        <taxon>Ascomycota</taxon>
        <taxon>Pezizomycotina</taxon>
        <taxon>Sordariomycetes</taxon>
        <taxon>Sordariomycetidae</taxon>
        <taxon>Sordariales</taxon>
        <taxon>Lasiosphaeriaceae</taxon>
        <taxon>Immersiella</taxon>
    </lineage>
</organism>
<dbReference type="AlphaFoldDB" id="A0AA39X2N2"/>
<feature type="transmembrane region" description="Helical" evidence="2">
    <location>
        <begin position="221"/>
        <end position="245"/>
    </location>
</feature>